<evidence type="ECO:0008006" key="3">
    <source>
        <dbReference type="Google" id="ProtNLM"/>
    </source>
</evidence>
<accession>A0A9P7CF58</accession>
<evidence type="ECO:0000313" key="2">
    <source>
        <dbReference type="Proteomes" id="UP000717996"/>
    </source>
</evidence>
<dbReference type="OrthoDB" id="2286920at2759"/>
<dbReference type="InterPro" id="IPR011009">
    <property type="entry name" value="Kinase-like_dom_sf"/>
</dbReference>
<protein>
    <recommendedName>
        <fullName evidence="3">Protein kinase domain-containing protein</fullName>
    </recommendedName>
</protein>
<gene>
    <name evidence="1" type="ORF">G6F51_002299</name>
</gene>
<sequence length="143" mass="16716">MVHLNKADIEAVAEIIGYTLDTSNVCEEVDNTVVIYGLRNRDKKPVIAKLSRQPLRLEREYHIVQRLYREIPSRELLCRPIDKITLPDGLIALIFEGYGQNLLEEYQITEKEQHQPQFMSLEMFLNFAVQCCNCLEMIHKHQS</sequence>
<organism evidence="1 2">
    <name type="scientific">Rhizopus oryzae</name>
    <name type="common">Mucormycosis agent</name>
    <name type="synonym">Rhizopus arrhizus var. delemar</name>
    <dbReference type="NCBI Taxonomy" id="64495"/>
    <lineage>
        <taxon>Eukaryota</taxon>
        <taxon>Fungi</taxon>
        <taxon>Fungi incertae sedis</taxon>
        <taxon>Mucoromycota</taxon>
        <taxon>Mucoromycotina</taxon>
        <taxon>Mucoromycetes</taxon>
        <taxon>Mucorales</taxon>
        <taxon>Mucorineae</taxon>
        <taxon>Rhizopodaceae</taxon>
        <taxon>Rhizopus</taxon>
    </lineage>
</organism>
<proteinExistence type="predicted"/>
<evidence type="ECO:0000313" key="1">
    <source>
        <dbReference type="EMBL" id="KAG1550679.1"/>
    </source>
</evidence>
<comment type="caution">
    <text evidence="1">The sequence shown here is derived from an EMBL/GenBank/DDBJ whole genome shotgun (WGS) entry which is preliminary data.</text>
</comment>
<dbReference type="Proteomes" id="UP000717996">
    <property type="component" value="Unassembled WGS sequence"/>
</dbReference>
<reference evidence="1" key="1">
    <citation type="journal article" date="2020" name="Microb. Genom.">
        <title>Genetic diversity of clinical and environmental Mucorales isolates obtained from an investigation of mucormycosis cases among solid organ transplant recipients.</title>
        <authorList>
            <person name="Nguyen M.H."/>
            <person name="Kaul D."/>
            <person name="Muto C."/>
            <person name="Cheng S.J."/>
            <person name="Richter R.A."/>
            <person name="Bruno V.M."/>
            <person name="Liu G."/>
            <person name="Beyhan S."/>
            <person name="Sundermann A.J."/>
            <person name="Mounaud S."/>
            <person name="Pasculle A.W."/>
            <person name="Nierman W.C."/>
            <person name="Driscoll E."/>
            <person name="Cumbie R."/>
            <person name="Clancy C.J."/>
            <person name="Dupont C.L."/>
        </authorList>
    </citation>
    <scope>NUCLEOTIDE SEQUENCE</scope>
    <source>
        <strain evidence="1">GL16</strain>
    </source>
</reference>
<dbReference type="EMBL" id="JAANIT010000194">
    <property type="protein sequence ID" value="KAG1550679.1"/>
    <property type="molecule type" value="Genomic_DNA"/>
</dbReference>
<dbReference type="AlphaFoldDB" id="A0A9P7CF58"/>
<name>A0A9P7CF58_RHIOR</name>
<dbReference type="SUPFAM" id="SSF56112">
    <property type="entry name" value="Protein kinase-like (PK-like)"/>
    <property type="match status" value="1"/>
</dbReference>